<dbReference type="Proteomes" id="UP000245683">
    <property type="component" value="Unassembled WGS sequence"/>
</dbReference>
<dbReference type="PROSITE" id="PS50949">
    <property type="entry name" value="HTH_GNTR"/>
    <property type="match status" value="1"/>
</dbReference>
<dbReference type="SMART" id="SM00345">
    <property type="entry name" value="HTH_GNTR"/>
    <property type="match status" value="1"/>
</dbReference>
<reference evidence="7" key="1">
    <citation type="submission" date="2018-05" db="EMBL/GenBank/DDBJ databases">
        <title>Micromonospora globispora sp. nov. and Micromonospora rugosa sp. nov., isolated from marine sediment.</title>
        <authorList>
            <person name="Carro L."/>
            <person name="Aysel V."/>
            <person name="Cetin D."/>
            <person name="Igual J.M."/>
            <person name="Klenk H.-P."/>
            <person name="Trujillo M.E."/>
            <person name="Sahin N."/>
        </authorList>
    </citation>
    <scope>NUCLEOTIDE SEQUENCE [LARGE SCALE GENOMIC DNA]</scope>
    <source>
        <strain evidence="7">S2904</strain>
    </source>
</reference>
<proteinExistence type="predicted"/>
<gene>
    <name evidence="6" type="ORF">DLJ46_18700</name>
</gene>
<keyword evidence="1" id="KW-0805">Transcription regulation</keyword>
<dbReference type="PANTHER" id="PTHR44846">
    <property type="entry name" value="MANNOSYL-D-GLYCERATE TRANSPORT/METABOLISM SYSTEM REPRESSOR MNGR-RELATED"/>
    <property type="match status" value="1"/>
</dbReference>
<keyword evidence="2" id="KW-0238">DNA-binding</keyword>
<dbReference type="EMBL" id="QGSV01000223">
    <property type="protein sequence ID" value="PWU46276.1"/>
    <property type="molecule type" value="Genomic_DNA"/>
</dbReference>
<evidence type="ECO:0000313" key="7">
    <source>
        <dbReference type="Proteomes" id="UP000245683"/>
    </source>
</evidence>
<feature type="domain" description="HTH gntR-type" evidence="5">
    <location>
        <begin position="10"/>
        <end position="78"/>
    </location>
</feature>
<evidence type="ECO:0000256" key="2">
    <source>
        <dbReference type="ARBA" id="ARBA00023125"/>
    </source>
</evidence>
<accession>A0A317JZU4</accession>
<dbReference type="GO" id="GO:0003700">
    <property type="term" value="F:DNA-binding transcription factor activity"/>
    <property type="evidence" value="ECO:0007669"/>
    <property type="project" value="InterPro"/>
</dbReference>
<organism evidence="6 7">
    <name type="scientific">Micromonospora globispora</name>
    <dbReference type="NCBI Taxonomy" id="1450148"/>
    <lineage>
        <taxon>Bacteria</taxon>
        <taxon>Bacillati</taxon>
        <taxon>Actinomycetota</taxon>
        <taxon>Actinomycetes</taxon>
        <taxon>Micromonosporales</taxon>
        <taxon>Micromonosporaceae</taxon>
        <taxon>Micromonospora</taxon>
    </lineage>
</organism>
<name>A0A317JZU4_9ACTN</name>
<evidence type="ECO:0000256" key="1">
    <source>
        <dbReference type="ARBA" id="ARBA00023015"/>
    </source>
</evidence>
<dbReference type="Pfam" id="PF07702">
    <property type="entry name" value="UTRA"/>
    <property type="match status" value="1"/>
</dbReference>
<evidence type="ECO:0000256" key="3">
    <source>
        <dbReference type="ARBA" id="ARBA00023163"/>
    </source>
</evidence>
<dbReference type="InterPro" id="IPR036390">
    <property type="entry name" value="WH_DNA-bd_sf"/>
</dbReference>
<dbReference type="GO" id="GO:0003677">
    <property type="term" value="F:DNA binding"/>
    <property type="evidence" value="ECO:0007669"/>
    <property type="project" value="UniProtKB-KW"/>
</dbReference>
<dbReference type="SMART" id="SM00866">
    <property type="entry name" value="UTRA"/>
    <property type="match status" value="1"/>
</dbReference>
<feature type="compositionally biased region" description="Gly residues" evidence="4">
    <location>
        <begin position="279"/>
        <end position="288"/>
    </location>
</feature>
<dbReference type="RefSeq" id="WP_109945932.1">
    <property type="nucleotide sequence ID" value="NZ_QGGF01000361.1"/>
</dbReference>
<dbReference type="InterPro" id="IPR036388">
    <property type="entry name" value="WH-like_DNA-bd_sf"/>
</dbReference>
<dbReference type="AlphaFoldDB" id="A0A317JZU4"/>
<keyword evidence="7" id="KW-1185">Reference proteome</keyword>
<protein>
    <submittedName>
        <fullName evidence="6">GntR family transcriptional regulator</fullName>
    </submittedName>
</protein>
<keyword evidence="3" id="KW-0804">Transcription</keyword>
<dbReference type="OrthoDB" id="3615556at2"/>
<dbReference type="GO" id="GO:0045892">
    <property type="term" value="P:negative regulation of DNA-templated transcription"/>
    <property type="evidence" value="ECO:0007669"/>
    <property type="project" value="TreeGrafter"/>
</dbReference>
<evidence type="ECO:0000259" key="5">
    <source>
        <dbReference type="PROSITE" id="PS50949"/>
    </source>
</evidence>
<dbReference type="InterPro" id="IPR011663">
    <property type="entry name" value="UTRA"/>
</dbReference>
<evidence type="ECO:0000313" key="6">
    <source>
        <dbReference type="EMBL" id="PWU46276.1"/>
    </source>
</evidence>
<feature type="region of interest" description="Disordered" evidence="4">
    <location>
        <begin position="265"/>
        <end position="288"/>
    </location>
</feature>
<dbReference type="Gene3D" id="1.10.10.10">
    <property type="entry name" value="Winged helix-like DNA-binding domain superfamily/Winged helix DNA-binding domain"/>
    <property type="match status" value="1"/>
</dbReference>
<sequence length="288" mass="31679">MEPRPTVVPPPIQLRIADDIRMQIERGELTPGDSLPTLAELAERWSCSVGSARAAIALLKAQGLISSGRGKAPVVRVPPRKVIRSSERHQVEKDLAARPEAERAVVGEAETNLNMQISEQEFRSRYDQVEARAALADLFRIEPTDLVLRRRYDSTDRATGLLLSSSVSYMPVALVSPNPALLDEANEPWPGGTQHQLSTVGVEIMTIIDEVTARMPTTAEAQLWGLPDGVPLILCRRISLDANEKVVEVSDAEYPADRTELRFVTPLKPWPKRRSNGGKTSGRQGGRP</sequence>
<dbReference type="InterPro" id="IPR000524">
    <property type="entry name" value="Tscrpt_reg_HTH_GntR"/>
</dbReference>
<dbReference type="InterPro" id="IPR050679">
    <property type="entry name" value="Bact_HTH_transcr_reg"/>
</dbReference>
<dbReference type="SUPFAM" id="SSF46785">
    <property type="entry name" value="Winged helix' DNA-binding domain"/>
    <property type="match status" value="1"/>
</dbReference>
<dbReference type="CDD" id="cd07377">
    <property type="entry name" value="WHTH_GntR"/>
    <property type="match status" value="1"/>
</dbReference>
<dbReference type="Pfam" id="PF00392">
    <property type="entry name" value="GntR"/>
    <property type="match status" value="1"/>
</dbReference>
<evidence type="ECO:0000256" key="4">
    <source>
        <dbReference type="SAM" id="MobiDB-lite"/>
    </source>
</evidence>
<dbReference type="SUPFAM" id="SSF64288">
    <property type="entry name" value="Chorismate lyase-like"/>
    <property type="match status" value="1"/>
</dbReference>
<comment type="caution">
    <text evidence="6">The sequence shown here is derived from an EMBL/GenBank/DDBJ whole genome shotgun (WGS) entry which is preliminary data.</text>
</comment>
<dbReference type="InterPro" id="IPR028978">
    <property type="entry name" value="Chorismate_lyase_/UTRA_dom_sf"/>
</dbReference>
<dbReference type="PANTHER" id="PTHR44846:SF17">
    <property type="entry name" value="GNTR-FAMILY TRANSCRIPTIONAL REGULATOR"/>
    <property type="match status" value="1"/>
</dbReference>
<dbReference type="Gene3D" id="3.40.1410.10">
    <property type="entry name" value="Chorismate lyase-like"/>
    <property type="match status" value="1"/>
</dbReference>